<keyword evidence="3" id="KW-1185">Reference proteome</keyword>
<evidence type="ECO:0000259" key="1">
    <source>
        <dbReference type="Pfam" id="PF10551"/>
    </source>
</evidence>
<dbReference type="InterPro" id="IPR037360">
    <property type="entry name" value="COMMD9"/>
</dbReference>
<dbReference type="AlphaFoldDB" id="A0ABD3AGB3"/>
<sequence>MNDNAPASIVTDRDKAIQAAVVQVFPDARHCINKWNVLRECQEMMAPGFESSFFDGYVNQQTTLPMFFRQYETALESSYEKEVEADFDRISTFPVFMGVGYDDNMMSRSASETLYCDGSCLKSMTWVMENKNSIPADRVAVINLKLQDYRRTPSGESEVKFHLSQLQDTGTISEELEVKFQVSRNTLGAMLRSMATYESNFQVKLFPPV</sequence>
<proteinExistence type="predicted"/>
<organism evidence="2 3">
    <name type="scientific">Cinchona calisaya</name>
    <dbReference type="NCBI Taxonomy" id="153742"/>
    <lineage>
        <taxon>Eukaryota</taxon>
        <taxon>Viridiplantae</taxon>
        <taxon>Streptophyta</taxon>
        <taxon>Embryophyta</taxon>
        <taxon>Tracheophyta</taxon>
        <taxon>Spermatophyta</taxon>
        <taxon>Magnoliopsida</taxon>
        <taxon>eudicotyledons</taxon>
        <taxon>Gunneridae</taxon>
        <taxon>Pentapetalae</taxon>
        <taxon>asterids</taxon>
        <taxon>lamiids</taxon>
        <taxon>Gentianales</taxon>
        <taxon>Rubiaceae</taxon>
        <taxon>Cinchonoideae</taxon>
        <taxon>Cinchoneae</taxon>
        <taxon>Cinchona</taxon>
    </lineage>
</organism>
<comment type="caution">
    <text evidence="2">The sequence shown here is derived from an EMBL/GenBank/DDBJ whole genome shotgun (WGS) entry which is preliminary data.</text>
</comment>
<dbReference type="PANTHER" id="PTHR15663">
    <property type="entry name" value="COMM DOMAIN-CONTAINING PROTEIN 9"/>
    <property type="match status" value="1"/>
</dbReference>
<name>A0ABD3AGB3_9GENT</name>
<evidence type="ECO:0000313" key="3">
    <source>
        <dbReference type="Proteomes" id="UP001630127"/>
    </source>
</evidence>
<dbReference type="InterPro" id="IPR018289">
    <property type="entry name" value="MULE_transposase_dom"/>
</dbReference>
<dbReference type="Pfam" id="PF10551">
    <property type="entry name" value="MULE"/>
    <property type="match status" value="1"/>
</dbReference>
<dbReference type="Proteomes" id="UP001630127">
    <property type="component" value="Unassembled WGS sequence"/>
</dbReference>
<evidence type="ECO:0000313" key="2">
    <source>
        <dbReference type="EMBL" id="KAL3530168.1"/>
    </source>
</evidence>
<accession>A0ABD3AGB3</accession>
<gene>
    <name evidence="2" type="ORF">ACH5RR_009490</name>
</gene>
<feature type="domain" description="MULE transposase" evidence="1">
    <location>
        <begin position="3"/>
        <end position="38"/>
    </location>
</feature>
<reference evidence="2 3" key="1">
    <citation type="submission" date="2024-11" db="EMBL/GenBank/DDBJ databases">
        <title>A near-complete genome assembly of Cinchona calisaya.</title>
        <authorList>
            <person name="Lian D.C."/>
            <person name="Zhao X.W."/>
            <person name="Wei L."/>
        </authorList>
    </citation>
    <scope>NUCLEOTIDE SEQUENCE [LARGE SCALE GENOMIC DNA]</scope>
    <source>
        <tissue evidence="2">Nenye</tissue>
    </source>
</reference>
<dbReference type="PANTHER" id="PTHR15663:SF6">
    <property type="entry name" value="COMM DOMAIN-CONTAINING PROTEIN-RELATED"/>
    <property type="match status" value="1"/>
</dbReference>
<dbReference type="EMBL" id="JBJUIK010000004">
    <property type="protein sequence ID" value="KAL3530168.1"/>
    <property type="molecule type" value="Genomic_DNA"/>
</dbReference>
<protein>
    <recommendedName>
        <fullName evidence="1">MULE transposase domain-containing protein</fullName>
    </recommendedName>
</protein>